<name>A0A804KJG1_MUSAM</name>
<protein>
    <submittedName>
        <fullName evidence="1">Uncharacterized protein</fullName>
    </submittedName>
</protein>
<proteinExistence type="predicted"/>
<evidence type="ECO:0000313" key="1">
    <source>
        <dbReference type="EnsemblPlants" id="Ma09_p14280.1"/>
    </source>
</evidence>
<sequence length="31" mass="3688">MSIYQGRSVVNTIRIQRRIEIEGIERSTRII</sequence>
<dbReference type="Gramene" id="Ma09_t14280.1">
    <property type="protein sequence ID" value="Ma09_p14280.1"/>
    <property type="gene ID" value="Ma09_g14280"/>
</dbReference>
<dbReference type="Proteomes" id="UP000012960">
    <property type="component" value="Unplaced"/>
</dbReference>
<accession>A0A804KJG1</accession>
<organism evidence="1 2">
    <name type="scientific">Musa acuminata subsp. malaccensis</name>
    <name type="common">Wild banana</name>
    <name type="synonym">Musa malaccensis</name>
    <dbReference type="NCBI Taxonomy" id="214687"/>
    <lineage>
        <taxon>Eukaryota</taxon>
        <taxon>Viridiplantae</taxon>
        <taxon>Streptophyta</taxon>
        <taxon>Embryophyta</taxon>
        <taxon>Tracheophyta</taxon>
        <taxon>Spermatophyta</taxon>
        <taxon>Magnoliopsida</taxon>
        <taxon>Liliopsida</taxon>
        <taxon>Zingiberales</taxon>
        <taxon>Musaceae</taxon>
        <taxon>Musa</taxon>
    </lineage>
</organism>
<keyword evidence="2" id="KW-1185">Reference proteome</keyword>
<reference evidence="1" key="1">
    <citation type="submission" date="2021-05" db="UniProtKB">
        <authorList>
            <consortium name="EnsemblPlants"/>
        </authorList>
    </citation>
    <scope>IDENTIFICATION</scope>
    <source>
        <strain evidence="1">subsp. malaccensis</strain>
    </source>
</reference>
<dbReference type="AlphaFoldDB" id="A0A804KJG1"/>
<dbReference type="EnsemblPlants" id="Ma09_t14280.1">
    <property type="protein sequence ID" value="Ma09_p14280.1"/>
    <property type="gene ID" value="Ma09_g14280"/>
</dbReference>
<dbReference type="InParanoid" id="A0A804KJG1"/>
<evidence type="ECO:0000313" key="2">
    <source>
        <dbReference type="Proteomes" id="UP000012960"/>
    </source>
</evidence>